<dbReference type="GO" id="GO:0047200">
    <property type="term" value="F:tetrahydrodipicolinate N-acetyltransferase activity"/>
    <property type="evidence" value="ECO:0007669"/>
    <property type="project" value="UniProtKB-EC"/>
</dbReference>
<sequence>MSFKQINGVYIADTATVLGEVHLEEGANIWYGASIRGDVAKITIGKNSNVQDNATVHCDGGFPNVIGDNVTIGHNAVCHGEYIGDGSLIGMGAILLGRTKIGKNCVVAAGTVVPPGTEVPDGMLIMGIPGKVIRPANEAEKGFMQRNPPHYVKLAQLHYEQKTTDPRVITWNGNI</sequence>
<proteinExistence type="predicted"/>
<organism evidence="1 2">
    <name type="scientific">Poriferisphaera corsica</name>
    <dbReference type="NCBI Taxonomy" id="2528020"/>
    <lineage>
        <taxon>Bacteria</taxon>
        <taxon>Pseudomonadati</taxon>
        <taxon>Planctomycetota</taxon>
        <taxon>Phycisphaerae</taxon>
        <taxon>Phycisphaerales</taxon>
        <taxon>Phycisphaeraceae</taxon>
        <taxon>Poriferisphaera</taxon>
    </lineage>
</organism>
<dbReference type="CDD" id="cd04645">
    <property type="entry name" value="LbH_gamma_CA_like"/>
    <property type="match status" value="1"/>
</dbReference>
<keyword evidence="1" id="KW-0808">Transferase</keyword>
<keyword evidence="2" id="KW-1185">Reference proteome</keyword>
<reference evidence="1 2" key="1">
    <citation type="submission" date="2019-02" db="EMBL/GenBank/DDBJ databases">
        <title>Deep-cultivation of Planctomycetes and their phenomic and genomic characterization uncovers novel biology.</title>
        <authorList>
            <person name="Wiegand S."/>
            <person name="Jogler M."/>
            <person name="Boedeker C."/>
            <person name="Pinto D."/>
            <person name="Vollmers J."/>
            <person name="Rivas-Marin E."/>
            <person name="Kohn T."/>
            <person name="Peeters S.H."/>
            <person name="Heuer A."/>
            <person name="Rast P."/>
            <person name="Oberbeckmann S."/>
            <person name="Bunk B."/>
            <person name="Jeske O."/>
            <person name="Meyerdierks A."/>
            <person name="Storesund J.E."/>
            <person name="Kallscheuer N."/>
            <person name="Luecker S."/>
            <person name="Lage O.M."/>
            <person name="Pohl T."/>
            <person name="Merkel B.J."/>
            <person name="Hornburger P."/>
            <person name="Mueller R.-W."/>
            <person name="Bruemmer F."/>
            <person name="Labrenz M."/>
            <person name="Spormann A.M."/>
            <person name="Op den Camp H."/>
            <person name="Overmann J."/>
            <person name="Amann R."/>
            <person name="Jetten M.S.M."/>
            <person name="Mascher T."/>
            <person name="Medema M.H."/>
            <person name="Devos D.P."/>
            <person name="Kaster A.-K."/>
            <person name="Ovreas L."/>
            <person name="Rohde M."/>
            <person name="Galperin M.Y."/>
            <person name="Jogler C."/>
        </authorList>
    </citation>
    <scope>NUCLEOTIDE SEQUENCE [LARGE SCALE GENOMIC DNA]</scope>
    <source>
        <strain evidence="1 2">KS4</strain>
    </source>
</reference>
<dbReference type="PANTHER" id="PTHR13061:SF29">
    <property type="entry name" value="GAMMA CARBONIC ANHYDRASE-LIKE 1, MITOCHONDRIAL-RELATED"/>
    <property type="match status" value="1"/>
</dbReference>
<dbReference type="RefSeq" id="WP_145076726.1">
    <property type="nucleotide sequence ID" value="NZ_CP036425.1"/>
</dbReference>
<protein>
    <submittedName>
        <fullName evidence="1">2,3,4,5-tetrahydropyridine-2,6-dicarboxylate N-acetyltransferase</fullName>
        <ecNumber evidence="1">2.3.1.89</ecNumber>
    </submittedName>
</protein>
<name>A0A517YTN3_9BACT</name>
<dbReference type="PANTHER" id="PTHR13061">
    <property type="entry name" value="DYNACTIN SUBUNIT P25"/>
    <property type="match status" value="1"/>
</dbReference>
<dbReference type="Proteomes" id="UP000317369">
    <property type="component" value="Chromosome"/>
</dbReference>
<dbReference type="InterPro" id="IPR047324">
    <property type="entry name" value="LbH_gamma_CA-like"/>
</dbReference>
<gene>
    <name evidence="1" type="primary">dapH</name>
    <name evidence="1" type="ORF">KS4_16290</name>
</gene>
<dbReference type="Pfam" id="PF00132">
    <property type="entry name" value="Hexapep"/>
    <property type="match status" value="1"/>
</dbReference>
<dbReference type="InterPro" id="IPR011004">
    <property type="entry name" value="Trimer_LpxA-like_sf"/>
</dbReference>
<accession>A0A517YTN3</accession>
<dbReference type="Gene3D" id="2.160.10.10">
    <property type="entry name" value="Hexapeptide repeat proteins"/>
    <property type="match status" value="1"/>
</dbReference>
<keyword evidence="1" id="KW-0012">Acyltransferase</keyword>
<evidence type="ECO:0000313" key="1">
    <source>
        <dbReference type="EMBL" id="QDU33578.1"/>
    </source>
</evidence>
<dbReference type="SUPFAM" id="SSF51161">
    <property type="entry name" value="Trimeric LpxA-like enzymes"/>
    <property type="match status" value="1"/>
</dbReference>
<dbReference type="KEGG" id="pcor:KS4_16290"/>
<dbReference type="AlphaFoldDB" id="A0A517YTN3"/>
<dbReference type="InterPro" id="IPR050484">
    <property type="entry name" value="Transf_Hexapept/Carb_Anhydrase"/>
</dbReference>
<dbReference type="EMBL" id="CP036425">
    <property type="protein sequence ID" value="QDU33578.1"/>
    <property type="molecule type" value="Genomic_DNA"/>
</dbReference>
<dbReference type="OrthoDB" id="9803036at2"/>
<evidence type="ECO:0000313" key="2">
    <source>
        <dbReference type="Proteomes" id="UP000317369"/>
    </source>
</evidence>
<dbReference type="EC" id="2.3.1.89" evidence="1"/>
<dbReference type="InterPro" id="IPR001451">
    <property type="entry name" value="Hexapep"/>
</dbReference>